<gene>
    <name evidence="10" type="ORF">E3J84_00350</name>
</gene>
<proteinExistence type="predicted"/>
<dbReference type="GO" id="GO:0000921">
    <property type="term" value="P:septin ring assembly"/>
    <property type="evidence" value="ECO:0007669"/>
    <property type="project" value="TreeGrafter"/>
</dbReference>
<evidence type="ECO:0000313" key="10">
    <source>
        <dbReference type="EMBL" id="TET13219.1"/>
    </source>
</evidence>
<dbReference type="InterPro" id="IPR036192">
    <property type="entry name" value="Cell_div_ZapA-like_sf"/>
</dbReference>
<keyword evidence="6" id="KW-0131">Cell cycle</keyword>
<keyword evidence="3" id="KW-0963">Cytoplasm</keyword>
<name>A0A523S5Z3_UNCAE</name>
<dbReference type="Gene3D" id="6.10.250.790">
    <property type="match status" value="1"/>
</dbReference>
<organism evidence="10 11">
    <name type="scientific">Aerophobetes bacterium</name>
    <dbReference type="NCBI Taxonomy" id="2030807"/>
    <lineage>
        <taxon>Bacteria</taxon>
        <taxon>Candidatus Aerophobota</taxon>
    </lineage>
</organism>
<dbReference type="SUPFAM" id="SSF102829">
    <property type="entry name" value="Cell division protein ZapA-like"/>
    <property type="match status" value="1"/>
</dbReference>
<comment type="function">
    <text evidence="7">Activator of cell division through the inhibition of FtsZ GTPase activity, therefore promoting FtsZ assembly into bundles of protofilaments necessary for the formation of the division Z ring. It is recruited early at mid-cell but it is not essential for cell division.</text>
</comment>
<dbReference type="Pfam" id="PF05164">
    <property type="entry name" value="ZapA"/>
    <property type="match status" value="1"/>
</dbReference>
<evidence type="ECO:0000256" key="9">
    <source>
        <dbReference type="ARBA" id="ARBA00033158"/>
    </source>
</evidence>
<dbReference type="InterPro" id="IPR053712">
    <property type="entry name" value="Bac_CellDiv_Activator"/>
</dbReference>
<dbReference type="GO" id="GO:0043093">
    <property type="term" value="P:FtsZ-dependent cytokinesis"/>
    <property type="evidence" value="ECO:0007669"/>
    <property type="project" value="TreeGrafter"/>
</dbReference>
<evidence type="ECO:0000256" key="4">
    <source>
        <dbReference type="ARBA" id="ARBA00022618"/>
    </source>
</evidence>
<sequence length="87" mass="9962">MGVRVRILNGEYNLRADEDEGYLKGIAAYVDNKAKGIASSFPHKEREEISILTCLNIADELCKLKEKNRKAKEIIQRLIEKIEKNSK</sequence>
<dbReference type="GO" id="GO:0032153">
    <property type="term" value="C:cell division site"/>
    <property type="evidence" value="ECO:0007669"/>
    <property type="project" value="TreeGrafter"/>
</dbReference>
<evidence type="ECO:0000256" key="8">
    <source>
        <dbReference type="ARBA" id="ARBA00026068"/>
    </source>
</evidence>
<evidence type="ECO:0000256" key="1">
    <source>
        <dbReference type="ARBA" id="ARBA00004496"/>
    </source>
</evidence>
<dbReference type="Proteomes" id="UP000316360">
    <property type="component" value="Unassembled WGS sequence"/>
</dbReference>
<dbReference type="GO" id="GO:0030428">
    <property type="term" value="C:cell septum"/>
    <property type="evidence" value="ECO:0007669"/>
    <property type="project" value="TreeGrafter"/>
</dbReference>
<dbReference type="EMBL" id="SOKJ01000019">
    <property type="protein sequence ID" value="TET13219.1"/>
    <property type="molecule type" value="Genomic_DNA"/>
</dbReference>
<reference evidence="10 11" key="1">
    <citation type="submission" date="2019-03" db="EMBL/GenBank/DDBJ databases">
        <title>Metabolic potential of uncultured bacteria and archaea associated with petroleum seepage in deep-sea sediments.</title>
        <authorList>
            <person name="Dong X."/>
            <person name="Hubert C."/>
        </authorList>
    </citation>
    <scope>NUCLEOTIDE SEQUENCE [LARGE SCALE GENOMIC DNA]</scope>
    <source>
        <strain evidence="10">E44_bin7</strain>
    </source>
</reference>
<dbReference type="GO" id="GO:0000917">
    <property type="term" value="P:division septum assembly"/>
    <property type="evidence" value="ECO:0007669"/>
    <property type="project" value="UniProtKB-KW"/>
</dbReference>
<evidence type="ECO:0000313" key="11">
    <source>
        <dbReference type="Proteomes" id="UP000316360"/>
    </source>
</evidence>
<accession>A0A523S5Z3</accession>
<dbReference type="PANTHER" id="PTHR34981:SF1">
    <property type="entry name" value="CELL DIVISION PROTEIN ZAPA"/>
    <property type="match status" value="1"/>
</dbReference>
<evidence type="ECO:0000256" key="6">
    <source>
        <dbReference type="ARBA" id="ARBA00023306"/>
    </source>
</evidence>
<keyword evidence="5" id="KW-0717">Septation</keyword>
<evidence type="ECO:0000256" key="7">
    <source>
        <dbReference type="ARBA" id="ARBA00024910"/>
    </source>
</evidence>
<dbReference type="GO" id="GO:0005829">
    <property type="term" value="C:cytosol"/>
    <property type="evidence" value="ECO:0007669"/>
    <property type="project" value="TreeGrafter"/>
</dbReference>
<protein>
    <recommendedName>
        <fullName evidence="2">Cell division protein ZapA</fullName>
    </recommendedName>
    <alternativeName>
        <fullName evidence="9">Z ring-associated protein ZapA</fullName>
    </alternativeName>
</protein>
<evidence type="ECO:0000256" key="5">
    <source>
        <dbReference type="ARBA" id="ARBA00023210"/>
    </source>
</evidence>
<comment type="subunit">
    <text evidence="8">Homodimer. Interacts with FtsZ.</text>
</comment>
<dbReference type="AlphaFoldDB" id="A0A523S5Z3"/>
<comment type="caution">
    <text evidence="10">The sequence shown here is derived from an EMBL/GenBank/DDBJ whole genome shotgun (WGS) entry which is preliminary data.</text>
</comment>
<evidence type="ECO:0000256" key="3">
    <source>
        <dbReference type="ARBA" id="ARBA00022490"/>
    </source>
</evidence>
<comment type="subcellular location">
    <subcellularLocation>
        <location evidence="1">Cytoplasm</location>
    </subcellularLocation>
</comment>
<dbReference type="InterPro" id="IPR007838">
    <property type="entry name" value="Cell_div_ZapA-like"/>
</dbReference>
<dbReference type="PANTHER" id="PTHR34981">
    <property type="entry name" value="CELL DIVISION PROTEIN ZAPA"/>
    <property type="match status" value="1"/>
</dbReference>
<keyword evidence="4 10" id="KW-0132">Cell division</keyword>
<evidence type="ECO:0000256" key="2">
    <source>
        <dbReference type="ARBA" id="ARBA00015195"/>
    </source>
</evidence>